<keyword evidence="6" id="KW-0915">Sodium</keyword>
<dbReference type="InterPro" id="IPR037272">
    <property type="entry name" value="SNS_sf"/>
</dbReference>
<dbReference type="PROSITE" id="PS50267">
    <property type="entry name" value="NA_NEUROTRAN_SYMP_3"/>
    <property type="match status" value="2"/>
</dbReference>
<feature type="transmembrane region" description="Helical" evidence="8">
    <location>
        <begin position="512"/>
        <end position="531"/>
    </location>
</feature>
<dbReference type="InParanoid" id="C3Y4N9"/>
<feature type="transmembrane region" description="Helical" evidence="8">
    <location>
        <begin position="315"/>
        <end position="336"/>
    </location>
</feature>
<feature type="transmembrane region" description="Helical" evidence="8">
    <location>
        <begin position="192"/>
        <end position="217"/>
    </location>
</feature>
<feature type="region of interest" description="Disordered" evidence="7">
    <location>
        <begin position="73"/>
        <end position="97"/>
    </location>
</feature>
<evidence type="ECO:0000256" key="5">
    <source>
        <dbReference type="ARBA" id="ARBA00023136"/>
    </source>
</evidence>
<dbReference type="eggNOG" id="KOG3659">
    <property type="taxonomic scope" value="Eukaryota"/>
</dbReference>
<feature type="transmembrane region" description="Helical" evidence="8">
    <location>
        <begin position="437"/>
        <end position="459"/>
    </location>
</feature>
<feature type="transmembrane region" description="Helical" evidence="8">
    <location>
        <begin position="269"/>
        <end position="295"/>
    </location>
</feature>
<dbReference type="Pfam" id="PF00209">
    <property type="entry name" value="SNF"/>
    <property type="match status" value="4"/>
</dbReference>
<dbReference type="eggNOG" id="KOG3660">
    <property type="taxonomic scope" value="Eukaryota"/>
</dbReference>
<organism>
    <name type="scientific">Branchiostoma floridae</name>
    <name type="common">Florida lancelet</name>
    <name type="synonym">Amphioxus</name>
    <dbReference type="NCBI Taxonomy" id="7739"/>
    <lineage>
        <taxon>Eukaryota</taxon>
        <taxon>Metazoa</taxon>
        <taxon>Chordata</taxon>
        <taxon>Cephalochordata</taxon>
        <taxon>Leptocardii</taxon>
        <taxon>Amphioxiformes</taxon>
        <taxon>Branchiostomatidae</taxon>
        <taxon>Branchiostoma</taxon>
    </lineage>
</organism>
<evidence type="ECO:0000256" key="1">
    <source>
        <dbReference type="ARBA" id="ARBA00004141"/>
    </source>
</evidence>
<feature type="transmembrane region" description="Helical" evidence="8">
    <location>
        <begin position="718"/>
        <end position="737"/>
    </location>
</feature>
<dbReference type="AlphaFoldDB" id="C3Y4N9"/>
<feature type="transmembrane region" description="Helical" evidence="8">
    <location>
        <begin position="465"/>
        <end position="483"/>
    </location>
</feature>
<gene>
    <name evidence="9" type="ORF">BRAFLDRAFT_120574</name>
</gene>
<evidence type="ECO:0000256" key="3">
    <source>
        <dbReference type="ARBA" id="ARBA00022692"/>
    </source>
</evidence>
<protein>
    <recommendedName>
        <fullName evidence="10">Sodium-dependent transporter</fullName>
    </recommendedName>
</protein>
<dbReference type="PRINTS" id="PR00176">
    <property type="entry name" value="NANEUSMPORT"/>
</dbReference>
<accession>C3Y4N9</accession>
<feature type="binding site" evidence="6">
    <location>
        <position position="596"/>
    </location>
    <ligand>
        <name>Na(+)</name>
        <dbReference type="ChEBI" id="CHEBI:29101"/>
        <label>1</label>
    </ligand>
</feature>
<dbReference type="PANTHER" id="PTHR42948:SF1">
    <property type="entry name" value="TRANSPORTER"/>
    <property type="match status" value="1"/>
</dbReference>
<comment type="subcellular location">
    <subcellularLocation>
        <location evidence="1">Membrane</location>
        <topology evidence="1">Multi-pass membrane protein</topology>
    </subcellularLocation>
</comment>
<feature type="transmembrane region" description="Helical" evidence="8">
    <location>
        <begin position="900"/>
        <end position="921"/>
    </location>
</feature>
<feature type="transmembrane region" description="Helical" evidence="8">
    <location>
        <begin position="622"/>
        <end position="643"/>
    </location>
</feature>
<keyword evidence="2" id="KW-0813">Transport</keyword>
<proteinExistence type="predicted"/>
<evidence type="ECO:0000256" key="8">
    <source>
        <dbReference type="SAM" id="Phobius"/>
    </source>
</evidence>
<feature type="binding site" evidence="6">
    <location>
        <position position="834"/>
    </location>
    <ligand>
        <name>Na(+)</name>
        <dbReference type="ChEBI" id="CHEBI:29101"/>
        <label>1</label>
    </ligand>
</feature>
<evidence type="ECO:0000256" key="7">
    <source>
        <dbReference type="SAM" id="MobiDB-lite"/>
    </source>
</evidence>
<feature type="region of interest" description="Disordered" evidence="7">
    <location>
        <begin position="1"/>
        <end position="37"/>
    </location>
</feature>
<evidence type="ECO:0000256" key="2">
    <source>
        <dbReference type="ARBA" id="ARBA00022448"/>
    </source>
</evidence>
<feature type="transmembrane region" description="Helical" evidence="8">
    <location>
        <begin position="1047"/>
        <end position="1067"/>
    </location>
</feature>
<feature type="transmembrane region" description="Helical" evidence="8">
    <location>
        <begin position="400"/>
        <end position="425"/>
    </location>
</feature>
<feature type="transmembrane region" description="Helical" evidence="8">
    <location>
        <begin position="104"/>
        <end position="120"/>
    </location>
</feature>
<feature type="binding site" evidence="6">
    <location>
        <position position="597"/>
    </location>
    <ligand>
        <name>Na(+)</name>
        <dbReference type="ChEBI" id="CHEBI:29101"/>
        <label>1</label>
    </ligand>
</feature>
<keyword evidence="5 8" id="KW-0472">Membrane</keyword>
<feature type="transmembrane region" description="Helical" evidence="8">
    <location>
        <begin position="664"/>
        <end position="683"/>
    </location>
</feature>
<dbReference type="SUPFAM" id="SSF161070">
    <property type="entry name" value="SNF-like"/>
    <property type="match status" value="2"/>
</dbReference>
<feature type="compositionally biased region" description="Low complexity" evidence="7">
    <location>
        <begin position="19"/>
        <end position="29"/>
    </location>
</feature>
<feature type="binding site" evidence="6">
    <location>
        <position position="601"/>
    </location>
    <ligand>
        <name>Na(+)</name>
        <dbReference type="ChEBI" id="CHEBI:29101"/>
        <label>1</label>
    </ligand>
</feature>
<feature type="transmembrane region" description="Helical" evidence="8">
    <location>
        <begin position="933"/>
        <end position="955"/>
    </location>
</feature>
<dbReference type="STRING" id="7739.C3Y4N9"/>
<evidence type="ECO:0008006" key="10">
    <source>
        <dbReference type="Google" id="ProtNLM"/>
    </source>
</evidence>
<dbReference type="EMBL" id="GG666486">
    <property type="protein sequence ID" value="EEN64696.1"/>
    <property type="molecule type" value="Genomic_DNA"/>
</dbReference>
<feature type="transmembrane region" description="Helical" evidence="8">
    <location>
        <begin position="140"/>
        <end position="160"/>
    </location>
</feature>
<sequence length="1120" mass="123606">MADERKSERTRLVNEDADGSGSDTDSETSPQQTSGGAAMFSSKAGLLLTFISAVGGGSLWRFPRILANNCGEQGNDADGSGSDTDSETSPQQTSGGAAMFSSKAGLLLTFISAVGGGSLWRFPRILANNCGEQGCLQFLLVWLVFLFLWSIPLIIIEVSIGRFTRRAPPMAFHDLLGVKSTWLGGWMAGLNFLITCYFGVIVGWSVFYTIVCVFYPLPTSYDKSIMAWQQFEEESHWPVLLHFVITAACAAANWRGVGSIELAMTAMTPLLLVLLLTALIWALTLNNAGVGLGFFCTPDWGLLGSPKLWIEALSQVAWDTGAAFGIFLVLGTRLLGSPKLWIEALSQVAWDTGAAFGIFLVLGTSMSRQMGPVKNVIWTTATNGTIRLPILFSTMTGGRVMASLFFLAVVIATFGNFITLMNTSVQAMVDWGVKRGVAVGVIATLTFLLGIPSAVNINVLVNQDFVWSAGLIFSGLSMIYLLWRYGAKNFRLNMLNQAEDGSDWKLPSVFDYLTKYVLLLNGLVLLVWWVVQTVRSADVPWYQLGNQSLMTAILEDADHSELEAIFQTTSESHPDTDRAGRFSSKLGLIISCVGCAVGTGNLWRFPRILANNSGEKGCLQFLLVWLVFLFLWSMQFIIMEYAIGRFTRRAPPMAWHDLLGVKSTWLGGWISIVNFLMTCYYGVVVGWSIHYMYYCIFHPLPTNFEESSQIWKAFAEESSWPVLLHFLATAASVLVMWKGVNSIEPAMKVMIPGLLILVITAFIWALTQHNAGTALAFIFTPDWQLLGTPRLWIDALSQNAWDTGAACGIFLVYGASMTQSMGPVKTGALIPFLNNTVSLMSGTMVFCTVFSTWTKVSPGGDKDDLMKLLKTNGPANTGLTFVWMPILFSTMTGGRVMASLYFLMVVVAGFSSYFTAMNSTAQVLVDWGVRRNVASVVVGTLVFLLGVPSAVNVSFLAIQDFIWGAALIISGLVFIYLFWRYGSLNFRLNLLNEAGDGSDWKLPKAWEWLVKYVLPVEGLTLLVWWVVSTVQNEKIPWYQLGEGSLMTAFLGWFVAGLFLLGLNLLFVRYRARMSRWWSSLIAKQEDIPACCCWHREDRGDNKNIIVMTDEAVVLDYKTID</sequence>
<feature type="binding site" evidence="6">
    <location>
        <position position="594"/>
    </location>
    <ligand>
        <name>Na(+)</name>
        <dbReference type="ChEBI" id="CHEBI:29101"/>
        <label>1</label>
    </ligand>
</feature>
<feature type="compositionally biased region" description="Low complexity" evidence="7">
    <location>
        <begin position="76"/>
        <end position="89"/>
    </location>
</feature>
<feature type="transmembrane region" description="Helical" evidence="8">
    <location>
        <begin position="1008"/>
        <end position="1027"/>
    </location>
</feature>
<dbReference type="GO" id="GO:0046872">
    <property type="term" value="F:metal ion binding"/>
    <property type="evidence" value="ECO:0007669"/>
    <property type="project" value="UniProtKB-KW"/>
</dbReference>
<feature type="transmembrane region" description="Helical" evidence="8">
    <location>
        <begin position="237"/>
        <end position="257"/>
    </location>
</feature>
<feature type="binding site" evidence="6">
    <location>
        <position position="912"/>
    </location>
    <ligand>
        <name>Na(+)</name>
        <dbReference type="ChEBI" id="CHEBI:29101"/>
        <label>1</label>
    </ligand>
</feature>
<evidence type="ECO:0000256" key="4">
    <source>
        <dbReference type="ARBA" id="ARBA00022989"/>
    </source>
</evidence>
<evidence type="ECO:0000313" key="9">
    <source>
        <dbReference type="EMBL" id="EEN64696.1"/>
    </source>
</evidence>
<keyword evidence="3 8" id="KW-0812">Transmembrane</keyword>
<keyword evidence="6" id="KW-0479">Metal-binding</keyword>
<evidence type="ECO:0000256" key="6">
    <source>
        <dbReference type="PIRSR" id="PIRSR600175-1"/>
    </source>
</evidence>
<keyword evidence="4 8" id="KW-1133">Transmembrane helix</keyword>
<feature type="transmembrane region" description="Helical" evidence="8">
    <location>
        <begin position="961"/>
        <end position="979"/>
    </location>
</feature>
<dbReference type="PANTHER" id="PTHR42948">
    <property type="entry name" value="TRANSPORTER"/>
    <property type="match status" value="1"/>
</dbReference>
<name>C3Y4N9_BRAFL</name>
<feature type="transmembrane region" description="Helical" evidence="8">
    <location>
        <begin position="832"/>
        <end position="854"/>
    </location>
</feature>
<feature type="transmembrane region" description="Helical" evidence="8">
    <location>
        <begin position="749"/>
        <end position="767"/>
    </location>
</feature>
<dbReference type="InterPro" id="IPR000175">
    <property type="entry name" value="Na/ntran_symport"/>
</dbReference>
<feature type="compositionally biased region" description="Basic and acidic residues" evidence="7">
    <location>
        <begin position="1"/>
        <end position="14"/>
    </location>
</feature>
<reference evidence="9" key="1">
    <citation type="journal article" date="2008" name="Nature">
        <title>The amphioxus genome and the evolution of the chordate karyotype.</title>
        <authorList>
            <consortium name="US DOE Joint Genome Institute (JGI-PGF)"/>
            <person name="Putnam N.H."/>
            <person name="Butts T."/>
            <person name="Ferrier D.E.K."/>
            <person name="Furlong R.F."/>
            <person name="Hellsten U."/>
            <person name="Kawashima T."/>
            <person name="Robinson-Rechavi M."/>
            <person name="Shoguchi E."/>
            <person name="Terry A."/>
            <person name="Yu J.-K."/>
            <person name="Benito-Gutierrez E.L."/>
            <person name="Dubchak I."/>
            <person name="Garcia-Fernandez J."/>
            <person name="Gibson-Brown J.J."/>
            <person name="Grigoriev I.V."/>
            <person name="Horton A.C."/>
            <person name="de Jong P.J."/>
            <person name="Jurka J."/>
            <person name="Kapitonov V.V."/>
            <person name="Kohara Y."/>
            <person name="Kuroki Y."/>
            <person name="Lindquist E."/>
            <person name="Lucas S."/>
            <person name="Osoegawa K."/>
            <person name="Pennacchio L.A."/>
            <person name="Salamov A.A."/>
            <person name="Satou Y."/>
            <person name="Sauka-Spengler T."/>
            <person name="Schmutz J."/>
            <person name="Shin-I T."/>
            <person name="Toyoda A."/>
            <person name="Bronner-Fraser M."/>
            <person name="Fujiyama A."/>
            <person name="Holland L.Z."/>
            <person name="Holland P.W.H."/>
            <person name="Satoh N."/>
            <person name="Rokhsar D.S."/>
        </authorList>
    </citation>
    <scope>NUCLEOTIDE SEQUENCE [LARGE SCALE GENOMIC DNA]</scope>
    <source>
        <strain evidence="9">S238N-H82</strain>
        <tissue evidence="9">Testes</tissue>
    </source>
</reference>
<dbReference type="GO" id="GO:0016020">
    <property type="term" value="C:membrane"/>
    <property type="evidence" value="ECO:0007669"/>
    <property type="project" value="UniProtKB-SubCell"/>
</dbReference>